<evidence type="ECO:0000313" key="14">
    <source>
        <dbReference type="Proteomes" id="UP000053477"/>
    </source>
</evidence>
<dbReference type="InterPro" id="IPR021843">
    <property type="entry name" value="PSME4_C"/>
</dbReference>
<keyword evidence="14" id="KW-1185">Reference proteome</keyword>
<keyword evidence="7" id="KW-0234">DNA repair</keyword>
<dbReference type="SUPFAM" id="SSF48371">
    <property type="entry name" value="ARM repeat"/>
    <property type="match status" value="2"/>
</dbReference>
<evidence type="ECO:0000256" key="2">
    <source>
        <dbReference type="ARBA" id="ARBA00004496"/>
    </source>
</evidence>
<gene>
    <name evidence="13" type="ORF">SCHPADRAFT_991849</name>
</gene>
<reference evidence="13 14" key="1">
    <citation type="submission" date="2015-04" db="EMBL/GenBank/DDBJ databases">
        <title>Complete genome sequence of Schizopora paradoxa KUC8140, a cosmopolitan wood degrader in East Asia.</title>
        <authorList>
            <consortium name="DOE Joint Genome Institute"/>
            <person name="Min B."/>
            <person name="Park H."/>
            <person name="Jang Y."/>
            <person name="Kim J.-J."/>
            <person name="Kim K.H."/>
            <person name="Pangilinan J."/>
            <person name="Lipzen A."/>
            <person name="Riley R."/>
            <person name="Grigoriev I.V."/>
            <person name="Spatafora J.W."/>
            <person name="Choi I.-G."/>
        </authorList>
    </citation>
    <scope>NUCLEOTIDE SEQUENCE [LARGE SCALE GENOMIC DNA]</scope>
    <source>
        <strain evidence="13 14">KUC8140</strain>
    </source>
</reference>
<evidence type="ECO:0000259" key="10">
    <source>
        <dbReference type="Pfam" id="PF11919"/>
    </source>
</evidence>
<keyword evidence="5" id="KW-0677">Repeat</keyword>
<evidence type="ECO:0000256" key="6">
    <source>
        <dbReference type="ARBA" id="ARBA00022763"/>
    </source>
</evidence>
<dbReference type="GO" id="GO:0006281">
    <property type="term" value="P:DNA repair"/>
    <property type="evidence" value="ECO:0007669"/>
    <property type="project" value="UniProtKB-KW"/>
</dbReference>
<dbReference type="InterPro" id="IPR011989">
    <property type="entry name" value="ARM-like"/>
</dbReference>
<evidence type="ECO:0000259" key="12">
    <source>
        <dbReference type="Pfam" id="PF23096"/>
    </source>
</evidence>
<dbReference type="InterPro" id="IPR055455">
    <property type="entry name" value="HEAT_PSME4"/>
</dbReference>
<dbReference type="GO" id="GO:0010499">
    <property type="term" value="P:proteasomal ubiquitin-independent protein catabolic process"/>
    <property type="evidence" value="ECO:0007669"/>
    <property type="project" value="TreeGrafter"/>
</dbReference>
<feature type="domain" description="Proteasome activator Blm10 middle HEAT repeats region" evidence="11">
    <location>
        <begin position="396"/>
        <end position="930"/>
    </location>
</feature>
<feature type="compositionally biased region" description="Polar residues" evidence="9">
    <location>
        <begin position="367"/>
        <end position="385"/>
    </location>
</feature>
<dbReference type="Pfam" id="PF16507">
    <property type="entry name" value="HEAT_PSME4_mid"/>
    <property type="match status" value="1"/>
</dbReference>
<feature type="region of interest" description="Disordered" evidence="9">
    <location>
        <begin position="363"/>
        <end position="386"/>
    </location>
</feature>
<dbReference type="InterPro" id="IPR032430">
    <property type="entry name" value="Blm10_mid"/>
</dbReference>
<dbReference type="GO" id="GO:0005829">
    <property type="term" value="C:cytosol"/>
    <property type="evidence" value="ECO:0007669"/>
    <property type="project" value="TreeGrafter"/>
</dbReference>
<dbReference type="Gene3D" id="1.25.10.10">
    <property type="entry name" value="Leucine-rich Repeat Variant"/>
    <property type="match status" value="1"/>
</dbReference>
<dbReference type="PANTHER" id="PTHR32170:SF3">
    <property type="entry name" value="PROTEASOME ACTIVATOR COMPLEX SUBUNIT 4"/>
    <property type="match status" value="1"/>
</dbReference>
<accession>A0A0H2S9I1</accession>
<dbReference type="PANTHER" id="PTHR32170">
    <property type="entry name" value="PROTEASOME ACTIVATOR COMPLEX SUBUNIT 4"/>
    <property type="match status" value="1"/>
</dbReference>
<proteinExistence type="inferred from homology"/>
<dbReference type="Pfam" id="PF23096">
    <property type="entry name" value="HEAT_PSME4"/>
    <property type="match status" value="1"/>
</dbReference>
<feature type="domain" description="Proteasome activator complex subunit 4-like HEAT repeat-like" evidence="12">
    <location>
        <begin position="1373"/>
        <end position="1578"/>
    </location>
</feature>
<evidence type="ECO:0000313" key="13">
    <source>
        <dbReference type="EMBL" id="KLO20494.1"/>
    </source>
</evidence>
<comment type="subcellular location">
    <subcellularLocation>
        <location evidence="2">Cytoplasm</location>
    </subcellularLocation>
    <subcellularLocation>
        <location evidence="1">Nucleus speckle</location>
    </subcellularLocation>
</comment>
<keyword evidence="8" id="KW-0539">Nucleus</keyword>
<evidence type="ECO:0000256" key="3">
    <source>
        <dbReference type="ARBA" id="ARBA00005739"/>
    </source>
</evidence>
<feature type="domain" description="Proteasome activator complex subunit 4 C-terminal" evidence="10">
    <location>
        <begin position="1881"/>
        <end position="1966"/>
    </location>
</feature>
<name>A0A0H2S9I1_9AGAM</name>
<protein>
    <submittedName>
        <fullName evidence="13">ARM repeat-containing protein</fullName>
    </submittedName>
</protein>
<evidence type="ECO:0000256" key="7">
    <source>
        <dbReference type="ARBA" id="ARBA00023204"/>
    </source>
</evidence>
<dbReference type="InParanoid" id="A0A0H2S9I1"/>
<evidence type="ECO:0000256" key="8">
    <source>
        <dbReference type="ARBA" id="ARBA00023242"/>
    </source>
</evidence>
<dbReference type="InterPro" id="IPR016024">
    <property type="entry name" value="ARM-type_fold"/>
</dbReference>
<dbReference type="OrthoDB" id="17907at2759"/>
<feature type="region of interest" description="Disordered" evidence="9">
    <location>
        <begin position="1"/>
        <end position="26"/>
    </location>
</feature>
<organism evidence="13 14">
    <name type="scientific">Schizopora paradoxa</name>
    <dbReference type="NCBI Taxonomy" id="27342"/>
    <lineage>
        <taxon>Eukaryota</taxon>
        <taxon>Fungi</taxon>
        <taxon>Dikarya</taxon>
        <taxon>Basidiomycota</taxon>
        <taxon>Agaricomycotina</taxon>
        <taxon>Agaricomycetes</taxon>
        <taxon>Hymenochaetales</taxon>
        <taxon>Schizoporaceae</taxon>
        <taxon>Schizopora</taxon>
    </lineage>
</organism>
<evidence type="ECO:0000256" key="9">
    <source>
        <dbReference type="SAM" id="MobiDB-lite"/>
    </source>
</evidence>
<dbReference type="GO" id="GO:0070628">
    <property type="term" value="F:proteasome binding"/>
    <property type="evidence" value="ECO:0007669"/>
    <property type="project" value="InterPro"/>
</dbReference>
<dbReference type="GO" id="GO:0016504">
    <property type="term" value="F:peptidase activator activity"/>
    <property type="evidence" value="ECO:0007669"/>
    <property type="project" value="InterPro"/>
</dbReference>
<dbReference type="GO" id="GO:0016607">
    <property type="term" value="C:nuclear speck"/>
    <property type="evidence" value="ECO:0007669"/>
    <property type="project" value="UniProtKB-SubCell"/>
</dbReference>
<keyword evidence="4" id="KW-0963">Cytoplasm</keyword>
<keyword evidence="6" id="KW-0227">DNA damage</keyword>
<evidence type="ECO:0000256" key="5">
    <source>
        <dbReference type="ARBA" id="ARBA00022737"/>
    </source>
</evidence>
<dbReference type="STRING" id="27342.A0A0H2S9I1"/>
<evidence type="ECO:0000259" key="11">
    <source>
        <dbReference type="Pfam" id="PF16507"/>
    </source>
</evidence>
<dbReference type="Pfam" id="PF11919">
    <property type="entry name" value="PSME4_C"/>
    <property type="match status" value="1"/>
</dbReference>
<evidence type="ECO:0000256" key="1">
    <source>
        <dbReference type="ARBA" id="ARBA00004324"/>
    </source>
</evidence>
<dbReference type="InterPro" id="IPR035309">
    <property type="entry name" value="PSME4"/>
</dbReference>
<comment type="similarity">
    <text evidence="3">Belongs to the BLM10 family.</text>
</comment>
<dbReference type="Proteomes" id="UP000053477">
    <property type="component" value="Unassembled WGS sequence"/>
</dbReference>
<dbReference type="EMBL" id="KQ085882">
    <property type="protein sequence ID" value="KLO20494.1"/>
    <property type="molecule type" value="Genomic_DNA"/>
</dbReference>
<evidence type="ECO:0000256" key="4">
    <source>
        <dbReference type="ARBA" id="ARBA00022490"/>
    </source>
</evidence>
<sequence length="1970" mass="221130">MDEDHLSEPGSPVGESGATPGNAEQSPYEKQLASLRTYLASVPYECETVEEMEGYLANIIDKLCAVAEARLWHLLAGWNELLAAWLRLRYPMKKETRAKLLTYYYEVSLIPGLPLYVVSDSINMFSHLVSNNRGHAQFRYVDAKDLQLDWKPLWRVLRKDIWPWKRLSDLSSIYHLAVDALQLGQNKSNLFLYLAECSKYYYPSTEIPEMLETFIPLVTKDTILAMVPVLTSFLPMRNVHTYSPALFSIFESFNSHIIDARMIGFAGELAEEHVAGLAGDAGEQGMRWRDVGVWTQEQWTFLIGKCLGNMNLPMGSPKGVHNTAALADAMGDRNSTHIKKAINIGHSFAKLIVYSMAVDGPVRPDTTKSQETNKSPHASTTTSNGFLAGSKGLDSLSKIITSAETFFHPSNSGVWTLNLANFLHRLTTEFCKRWKEEQESKCKTPITQRLTPEIRRSFVITLRTPALLSLFAKDPISMGMAQAALRTMALLEPNLIMPQLLERAYSGLEVVNETHRTTAVLSMLSTVALPLVSSRIWRGGQKHLVPLLDLCLPGIDLNDPTKTICATMFICAAIQHIKVGDLSIHAVSGSFADEGAAMDVDSGDSHLPLGHDGDATSGLPVYSKEEERALTRDSTAGFADWLVSLFRRVFALYENLPEEGGKRNTTGGKQEESVLKSIKNTLDVVCLHLSDPLFELVLKVVYDYATTNAKSNAVRAFGQLVACLARVKPEETLDKFLPFCTRQILEELKHGASSERTNSSHAASPSDTTLHWNMTILRGCLGYGGPALIKHKDDILNLVETLVEKTKSERGFSSAGRLLTRVLHTLSGVYPLNCRFVNLDEWNSEDFNQNHDLHWGRMYHPSDIKTEWHVPNEEEITFILQILDRISEPLSTRLSALLENTPSWDNVARNDFCRFLYALRAIWAGLPTLIQEMPEKTPDPCMKDGECIPELIPTALPVKAGFVLTDPQDARYQSVLKHRKKYGQLVHAAAVALQGNGESEDQVDAIVGVSKAIEVYLLEYAVTQSSYVSLAKNYHMAKEANRSWPRQKENSRLVFLKRAQVYHTARLSLHGMNRRRTEFDVLLCNDLIDLSLSPYTRLRRYGQSVLNTVCSHFKLARTSVYQPILKALVRGSDPDRMKGALYVLSNKGIASLARSEQSLLGSTFTALLECQHQEKPSVQKLVATVHHDLLKLCVDEGSLQSAKSYNISENLLNTLHRLRGDFSQFSTASNLVERAQAFATVRSDVEDAYYEQMITSVVEIAKRPATHWRYLQMAIRCLISVLRRDIPPQPAVGQLLAEVTTKSHPATRSLAQRGMSKILALVKVRSFSSTIEQAWLQEWKNPLAYDVPIPDAEVFVEGLRKPFVQNGEIVDDGQVYVDKLNTGFISWSPSVRGYRIATEDAPLSSAWEQGSRPALSAIDSVLRDDSYFQSLISLWSQEAESKKAELDLRPDNVVYVKSLAKTFEQAYLGQMIPNIAPLLSDADRFKQRAGAEFLAGLLRGSKHWPLSAKKHLEDWFIGQLSVIFAHIRPDTIRFWEDFFKTVLEGIDPKRNQALVDWLLVLPFEFNTDSAFTSIKALTLFSTLADSMGFRMSAISGQYINTLLDNADTNYAEIRSHLATVLKLLVSSEWNPWYPNVSAFLSACQSKFDPLGLRRVVRLHSSSFFLPPHIRNAPHLHRIEEFVDKLPIWKTERFAPPRVAQSQYDKVSLTLLTWIWTEGHSPNASSIFPYVLPILPEILRMTELSDNPDLQMYSSAVLFVISAVTPPQEFIAKVADALICTIKTSSSWKIRLNGLPVLMVFFYKNLISFTEESASNLTDVVVECLGDENVEVREMAAKILSGLLRCSQRQSIIPLRHRFVADVRRHKLPRRQEAGYADSLRALHSAILGICALVESFPYSVEPWMPPLTEVLAPHASDPPPISTTIRKCASEFKKTHQDTWHEDQQAFDEDQSQALSNMLIGTSYYAFNSL</sequence>